<dbReference type="Gene3D" id="2.40.170.20">
    <property type="entry name" value="TonB-dependent receptor, beta-barrel domain"/>
    <property type="match status" value="3"/>
</dbReference>
<evidence type="ECO:0000256" key="11">
    <source>
        <dbReference type="PROSITE-ProRule" id="PRU01360"/>
    </source>
</evidence>
<comment type="caution">
    <text evidence="17">The sequence shown here is derived from an EMBL/GenBank/DDBJ whole genome shotgun (WGS) entry which is preliminary data.</text>
</comment>
<evidence type="ECO:0000256" key="2">
    <source>
        <dbReference type="ARBA" id="ARBA00022448"/>
    </source>
</evidence>
<keyword evidence="4" id="KW-0410">Iron transport</keyword>
<keyword evidence="18" id="KW-1185">Reference proteome</keyword>
<keyword evidence="7" id="KW-0406">Ion transport</keyword>
<evidence type="ECO:0000256" key="7">
    <source>
        <dbReference type="ARBA" id="ARBA00023065"/>
    </source>
</evidence>
<comment type="similarity">
    <text evidence="11 12">Belongs to the TonB-dependent receptor family.</text>
</comment>
<keyword evidence="9 11" id="KW-0472">Membrane</keyword>
<dbReference type="SUPFAM" id="SSF56935">
    <property type="entry name" value="Porins"/>
    <property type="match status" value="1"/>
</dbReference>
<evidence type="ECO:0000256" key="5">
    <source>
        <dbReference type="ARBA" id="ARBA00022692"/>
    </source>
</evidence>
<evidence type="ECO:0000259" key="16">
    <source>
        <dbReference type="Pfam" id="PF07715"/>
    </source>
</evidence>
<feature type="signal peptide" evidence="14">
    <location>
        <begin position="1"/>
        <end position="22"/>
    </location>
</feature>
<comment type="subcellular location">
    <subcellularLocation>
        <location evidence="1 11">Cell outer membrane</location>
        <topology evidence="1 11">Multi-pass membrane protein</topology>
    </subcellularLocation>
</comment>
<keyword evidence="14" id="KW-0732">Signal</keyword>
<dbReference type="PANTHER" id="PTHR32552">
    <property type="entry name" value="FERRICHROME IRON RECEPTOR-RELATED"/>
    <property type="match status" value="1"/>
</dbReference>
<feature type="chain" id="PRO_5046702766" evidence="14">
    <location>
        <begin position="23"/>
        <end position="834"/>
    </location>
</feature>
<dbReference type="InterPro" id="IPR036942">
    <property type="entry name" value="Beta-barrel_TonB_sf"/>
</dbReference>
<keyword evidence="3 11" id="KW-1134">Transmembrane beta strand</keyword>
<evidence type="ECO:0000256" key="13">
    <source>
        <dbReference type="SAM" id="MobiDB-lite"/>
    </source>
</evidence>
<evidence type="ECO:0000256" key="6">
    <source>
        <dbReference type="ARBA" id="ARBA00023004"/>
    </source>
</evidence>
<dbReference type="Proteomes" id="UP001138540">
    <property type="component" value="Unassembled WGS sequence"/>
</dbReference>
<evidence type="ECO:0000313" key="18">
    <source>
        <dbReference type="Proteomes" id="UP001138540"/>
    </source>
</evidence>
<protein>
    <submittedName>
        <fullName evidence="17">Iron complex outermembrane receptor protein</fullName>
    </submittedName>
</protein>
<proteinExistence type="inferred from homology"/>
<dbReference type="PROSITE" id="PS52016">
    <property type="entry name" value="TONB_DEPENDENT_REC_3"/>
    <property type="match status" value="1"/>
</dbReference>
<name>A0ABR6NHV1_9SPHN</name>
<dbReference type="EMBL" id="JACHKA010000001">
    <property type="protein sequence ID" value="MBB5986860.1"/>
    <property type="molecule type" value="Genomic_DNA"/>
</dbReference>
<organism evidence="17 18">
    <name type="scientific">Sphingobium lignivorans</name>
    <dbReference type="NCBI Taxonomy" id="2735886"/>
    <lineage>
        <taxon>Bacteria</taxon>
        <taxon>Pseudomonadati</taxon>
        <taxon>Pseudomonadota</taxon>
        <taxon>Alphaproteobacteria</taxon>
        <taxon>Sphingomonadales</taxon>
        <taxon>Sphingomonadaceae</taxon>
        <taxon>Sphingobium</taxon>
    </lineage>
</organism>
<evidence type="ECO:0000256" key="14">
    <source>
        <dbReference type="SAM" id="SignalP"/>
    </source>
</evidence>
<keyword evidence="6" id="KW-0408">Iron</keyword>
<dbReference type="Pfam" id="PF00593">
    <property type="entry name" value="TonB_dep_Rec_b-barrel"/>
    <property type="match status" value="1"/>
</dbReference>
<keyword evidence="2 11" id="KW-0813">Transport</keyword>
<evidence type="ECO:0000256" key="12">
    <source>
        <dbReference type="RuleBase" id="RU003357"/>
    </source>
</evidence>
<dbReference type="RefSeq" id="WP_184154858.1">
    <property type="nucleotide sequence ID" value="NZ_JACHKA010000001.1"/>
</dbReference>
<evidence type="ECO:0000313" key="17">
    <source>
        <dbReference type="EMBL" id="MBB5986860.1"/>
    </source>
</evidence>
<dbReference type="PANTHER" id="PTHR32552:SF81">
    <property type="entry name" value="TONB-DEPENDENT OUTER MEMBRANE RECEPTOR"/>
    <property type="match status" value="1"/>
</dbReference>
<feature type="domain" description="TonB-dependent receptor plug" evidence="16">
    <location>
        <begin position="45"/>
        <end position="155"/>
    </location>
</feature>
<evidence type="ECO:0000256" key="10">
    <source>
        <dbReference type="ARBA" id="ARBA00023237"/>
    </source>
</evidence>
<feature type="region of interest" description="Disordered" evidence="13">
    <location>
        <begin position="615"/>
        <end position="649"/>
    </location>
</feature>
<keyword evidence="10 11" id="KW-0998">Cell outer membrane</keyword>
<keyword evidence="5 11" id="KW-0812">Transmembrane</keyword>
<sequence length="834" mass="91482">MKKVTLASASLLSLAISGAAMAQEEASRAMPDDIIVTATKMATNVQDVPIAITAVTAETLMQRSITSSADLGAIVPNATFRQTGGAYGRGLSAFMRGIGQADTAVSQEPGVAFYVDDVYYPLIHGSIFDLLDLQHVEVLRGPQGTLFGRNSLAGAINLVSREPEQDTSAYVELTTGIRERFDVRAGFNVPLTDTLALRVSGFSKNQRGFQERLDFRCEMIRRGTPELAGNLPFLVGENIAPASNDPDSCVVGHNGGTRAYGMRGALKWEPAHNLAISLIGDYSNDTSPVQPDQLLSVDASRSISNPGLAGQGAYFSVPGETPFIYDSRFVTGDPYKTYATYRDAIPSGTVIPGTFYNGSVRRGGIGYEPINPVKMWGVTGKLVYGLTDQIDFTFIAGYRDVSVGYTFDVDQSPLTVELTRNLTTHTQHTLEARLAGRMDWIDWVVGAFHYRAEENERRVIIAPFSNLQRYRNDYYQPKNDSIYANVTLRPFGDRLGINLGGRYSDDSKPLQFDNRQDAVPTNDIVFDQVLSTKRFDWKAGLSYELNNSLLAYASAATGFRLPSFNSRPFQPSQIYQTPGDELVAYEFGMKGDFFDRRLRLNGAAFYTDYKQRTTSTSGSEYQLDPQGNPLPGTQVTEPLPGGPAGSTRCRTRTPAEISAGVPGFACVPRTYATNTPGKVYGIELELRAEPVDGLTIDGSLGYAKFDSPDLKALSRVTDRLIGVPEWNASAGVQYEAEVPALAGTITPRVDWYYQGAISFSAARRELIADPYSLFNARLTYKNEVHDFSVSLAVTNVFNKFYYVSLLDYSGLGFPNTNAQPSVPREWALTLRKQF</sequence>
<reference evidence="17 18" key="1">
    <citation type="submission" date="2020-08" db="EMBL/GenBank/DDBJ databases">
        <title>Exploring microbial biodiversity for novel pathways involved in the catabolism of aromatic compounds derived from lignin.</title>
        <authorList>
            <person name="Elkins J."/>
        </authorList>
    </citation>
    <scope>NUCLEOTIDE SEQUENCE [LARGE SCALE GENOMIC DNA]</scope>
    <source>
        <strain evidence="17 18">B1D3A</strain>
    </source>
</reference>
<gene>
    <name evidence="17" type="ORF">HNP60_002834</name>
</gene>
<evidence type="ECO:0000256" key="3">
    <source>
        <dbReference type="ARBA" id="ARBA00022452"/>
    </source>
</evidence>
<dbReference type="InterPro" id="IPR039426">
    <property type="entry name" value="TonB-dep_rcpt-like"/>
</dbReference>
<evidence type="ECO:0000256" key="8">
    <source>
        <dbReference type="ARBA" id="ARBA00023077"/>
    </source>
</evidence>
<feature type="domain" description="TonB-dependent receptor-like beta-barrel" evidence="15">
    <location>
        <begin position="334"/>
        <end position="796"/>
    </location>
</feature>
<keyword evidence="8 12" id="KW-0798">TonB box</keyword>
<dbReference type="InterPro" id="IPR012910">
    <property type="entry name" value="Plug_dom"/>
</dbReference>
<evidence type="ECO:0000256" key="4">
    <source>
        <dbReference type="ARBA" id="ARBA00022496"/>
    </source>
</evidence>
<keyword evidence="17" id="KW-0675">Receptor</keyword>
<dbReference type="InterPro" id="IPR000531">
    <property type="entry name" value="Beta-barrel_TonB"/>
</dbReference>
<evidence type="ECO:0000256" key="1">
    <source>
        <dbReference type="ARBA" id="ARBA00004571"/>
    </source>
</evidence>
<evidence type="ECO:0000256" key="9">
    <source>
        <dbReference type="ARBA" id="ARBA00023136"/>
    </source>
</evidence>
<accession>A0ABR6NHV1</accession>
<evidence type="ECO:0000259" key="15">
    <source>
        <dbReference type="Pfam" id="PF00593"/>
    </source>
</evidence>
<dbReference type="Pfam" id="PF07715">
    <property type="entry name" value="Plug"/>
    <property type="match status" value="1"/>
</dbReference>